<dbReference type="PANTHER" id="PTHR38644">
    <property type="entry name" value="EXPRESSED PROTEIN"/>
    <property type="match status" value="1"/>
</dbReference>
<sequence>MPPWVASVPRAIACSRAKAIDRVAASFRCRRAVHPLRTRCASTHVSPTAINYRPNVPPRNQELYSALSGLNGAAEQYVNLSRLQLALRGLAVDNAVTRVAVLGLNSQVGAQRLARLLVADPLAENADWERELEKSPEEGAVLLRFGDENDAHAPSPLYKILSVPSRVLGKHNLEILVSTLNANAPSSAAAAATESSKDAVLVPKLQVSSARGTPVPYPVHKSLVLGEGLDSAITFGQFASDSIRKAGNMVKVAIELPAPSTASGAAEDSASTVSINTATGTQGLDAIRASVANSMDYERKWFASGLPALSRWLVSDLQPADTIKPVQKALISSLLDDVEATITKEDAHQLQLLASTTTPEQLNAEMIKALEEWAEKSHRELRDSLDEAFAGKNWRKLGWWKLFWRVDDVSMITEEIIARRWLVSAEKDAVYLAGRMKQAGFPDEVRPLPGYSDADTYFKAPADASGHDVSITEIQETALSTAVNLPTPWPALLSSTRATLLATTLPPLQALAQRLILTTLSTTSLSAALSALLYVSVSTVSLFEASSLAALGLTFSLRRMQKVWEDAREAWNVEVREEGRQALKKTEGFVRTIINGGGPGAVVEDEGVEERTRAREAVTKVREALLKLSKE</sequence>
<dbReference type="OrthoDB" id="5319015at2759"/>
<dbReference type="InParanoid" id="A0A177CAZ0"/>
<dbReference type="RefSeq" id="XP_018035100.1">
    <property type="nucleotide sequence ID" value="XM_018180949.1"/>
</dbReference>
<dbReference type="AlphaFoldDB" id="A0A177CAZ0"/>
<proteinExistence type="predicted"/>
<evidence type="ECO:0000313" key="2">
    <source>
        <dbReference type="EMBL" id="OAG04735.1"/>
    </source>
</evidence>
<accession>A0A177CAZ0</accession>
<feature type="domain" description="Mmc1 C-terminal" evidence="1">
    <location>
        <begin position="368"/>
        <end position="580"/>
    </location>
</feature>
<dbReference type="PANTHER" id="PTHR38644:SF1">
    <property type="entry name" value="EXPRESSED PROTEIN"/>
    <property type="match status" value="1"/>
</dbReference>
<protein>
    <recommendedName>
        <fullName evidence="1">Mmc1 C-terminal domain-containing protein</fullName>
    </recommendedName>
</protein>
<dbReference type="InterPro" id="IPR056196">
    <property type="entry name" value="Mmc1_C"/>
</dbReference>
<evidence type="ECO:0000313" key="3">
    <source>
        <dbReference type="Proteomes" id="UP000077069"/>
    </source>
</evidence>
<dbReference type="STRING" id="1460663.A0A177CAZ0"/>
<gene>
    <name evidence="2" type="ORF">CC84DRAFT_1187709</name>
</gene>
<dbReference type="GeneID" id="28764435"/>
<reference evidence="2 3" key="1">
    <citation type="submission" date="2016-05" db="EMBL/GenBank/DDBJ databases">
        <title>Comparative analysis of secretome profiles of manganese(II)-oxidizing ascomycete fungi.</title>
        <authorList>
            <consortium name="DOE Joint Genome Institute"/>
            <person name="Zeiner C.A."/>
            <person name="Purvine S.O."/>
            <person name="Zink E.M."/>
            <person name="Wu S."/>
            <person name="Pasa-Tolic L."/>
            <person name="Chaput D.L."/>
            <person name="Haridas S."/>
            <person name="Grigoriev I.V."/>
            <person name="Santelli C.M."/>
            <person name="Hansel C.M."/>
        </authorList>
    </citation>
    <scope>NUCLEOTIDE SEQUENCE [LARGE SCALE GENOMIC DNA]</scope>
    <source>
        <strain evidence="2 3">AP3s5-JAC2a</strain>
    </source>
</reference>
<dbReference type="Proteomes" id="UP000077069">
    <property type="component" value="Unassembled WGS sequence"/>
</dbReference>
<organism evidence="2 3">
    <name type="scientific">Paraphaeosphaeria sporulosa</name>
    <dbReference type="NCBI Taxonomy" id="1460663"/>
    <lineage>
        <taxon>Eukaryota</taxon>
        <taxon>Fungi</taxon>
        <taxon>Dikarya</taxon>
        <taxon>Ascomycota</taxon>
        <taxon>Pezizomycotina</taxon>
        <taxon>Dothideomycetes</taxon>
        <taxon>Pleosporomycetidae</taxon>
        <taxon>Pleosporales</taxon>
        <taxon>Massarineae</taxon>
        <taxon>Didymosphaeriaceae</taxon>
        <taxon>Paraphaeosphaeria</taxon>
    </lineage>
</organism>
<dbReference type="EMBL" id="KV441553">
    <property type="protein sequence ID" value="OAG04735.1"/>
    <property type="molecule type" value="Genomic_DNA"/>
</dbReference>
<name>A0A177CAZ0_9PLEO</name>
<evidence type="ECO:0000259" key="1">
    <source>
        <dbReference type="Pfam" id="PF23868"/>
    </source>
</evidence>
<dbReference type="Pfam" id="PF23868">
    <property type="entry name" value="Mmc1_C"/>
    <property type="match status" value="1"/>
</dbReference>
<keyword evidence="3" id="KW-1185">Reference proteome</keyword>
<dbReference type="Pfam" id="PF23867">
    <property type="entry name" value="Mmc1_N"/>
    <property type="match status" value="1"/>
</dbReference>